<comment type="catalytic activity">
    <reaction evidence="6">
        <text>a beta-D-galactosyl-(1&lt;-&gt;1')-N-acylsphing-4-enine + H2O = an N-acylsphing-4-enine + D-galactose</text>
        <dbReference type="Rhea" id="RHEA:14297"/>
        <dbReference type="ChEBI" id="CHEBI:4139"/>
        <dbReference type="ChEBI" id="CHEBI:15377"/>
        <dbReference type="ChEBI" id="CHEBI:18390"/>
        <dbReference type="ChEBI" id="CHEBI:52639"/>
        <dbReference type="EC" id="3.2.1.46"/>
    </reaction>
    <physiologicalReaction direction="left-to-right" evidence="6">
        <dbReference type="Rhea" id="RHEA:14298"/>
    </physiologicalReaction>
</comment>
<reference evidence="9" key="1">
    <citation type="submission" date="2014-11" db="EMBL/GenBank/DDBJ databases">
        <authorList>
            <person name="Amaro Gonzalez C."/>
        </authorList>
    </citation>
    <scope>NUCLEOTIDE SEQUENCE</scope>
</reference>
<keyword evidence="4" id="KW-0325">Glycoprotein</keyword>
<feature type="domain" description="Glycosyl hydrolase family 59 catalytic" evidence="7">
    <location>
        <begin position="5"/>
        <end position="69"/>
    </location>
</feature>
<reference evidence="9" key="2">
    <citation type="journal article" date="2015" name="Fish Shellfish Immunol.">
        <title>Early steps in the European eel (Anguilla anguilla)-Vibrio vulnificus interaction in the gills: Role of the RtxA13 toxin.</title>
        <authorList>
            <person name="Callol A."/>
            <person name="Pajuelo D."/>
            <person name="Ebbesson L."/>
            <person name="Teles M."/>
            <person name="MacKenzie S."/>
            <person name="Amaro C."/>
        </authorList>
    </citation>
    <scope>NUCLEOTIDE SEQUENCE</scope>
</reference>
<feature type="domain" description="Glycosyl hydrolase family 59 central" evidence="8">
    <location>
        <begin position="77"/>
        <end position="192"/>
    </location>
</feature>
<dbReference type="GO" id="GO:0006683">
    <property type="term" value="P:galactosylceramide catabolic process"/>
    <property type="evidence" value="ECO:0007669"/>
    <property type="project" value="InterPro"/>
</dbReference>
<sequence>MTLVGDCWARILNQNYVNGRMTATISWNLIASYYEQLSFGRNGLMTAEEPWSGNYVVESPIWIAAHTTQFCKPGWTYLQTVGHLSHGGSYVALTDGKGNLTVVIETMMHDHSICVRPPLPHFNVSSQNATFQLKGSFGSLSELQVWQSKFDFKTKNSILFKQLSPLKISDGTFNLNLEPDEVYTLTTITTGQKEAIQHHRIPPPSLKHTRMTSMSVTPISQRHLTSLTRQACLSTLST</sequence>
<dbReference type="InterPro" id="IPR035394">
    <property type="entry name" value="Glyco_hydro_59_dom"/>
</dbReference>
<dbReference type="PANTHER" id="PTHR15172:SF1">
    <property type="entry name" value="GALACTOCEREBROSIDASE"/>
    <property type="match status" value="1"/>
</dbReference>
<dbReference type="Pfam" id="PF02057">
    <property type="entry name" value="Glyco_hydro_59"/>
    <property type="match status" value="1"/>
</dbReference>
<dbReference type="InterPro" id="IPR001286">
    <property type="entry name" value="Glyco_hydro_59"/>
</dbReference>
<evidence type="ECO:0000259" key="7">
    <source>
        <dbReference type="Pfam" id="PF02057"/>
    </source>
</evidence>
<evidence type="ECO:0000256" key="1">
    <source>
        <dbReference type="ARBA" id="ARBA00022729"/>
    </source>
</evidence>
<evidence type="ECO:0000313" key="9">
    <source>
        <dbReference type="EMBL" id="JAH99105.1"/>
    </source>
</evidence>
<evidence type="ECO:0000256" key="6">
    <source>
        <dbReference type="ARBA" id="ARBA00033698"/>
    </source>
</evidence>
<dbReference type="InterPro" id="IPR049161">
    <property type="entry name" value="GH59_cat"/>
</dbReference>
<keyword evidence="3" id="KW-1015">Disulfide bond</keyword>
<dbReference type="GO" id="GO:0016020">
    <property type="term" value="C:membrane"/>
    <property type="evidence" value="ECO:0007669"/>
    <property type="project" value="GOC"/>
</dbReference>
<proteinExistence type="predicted"/>
<evidence type="ECO:0000256" key="5">
    <source>
        <dbReference type="ARBA" id="ARBA00023295"/>
    </source>
</evidence>
<protein>
    <submittedName>
        <fullName evidence="9">Uncharacterized protein</fullName>
    </submittedName>
</protein>
<dbReference type="EMBL" id="GBXM01009472">
    <property type="protein sequence ID" value="JAH99105.1"/>
    <property type="molecule type" value="Transcribed_RNA"/>
</dbReference>
<dbReference type="Gene3D" id="3.20.20.80">
    <property type="entry name" value="Glycosidases"/>
    <property type="match status" value="1"/>
</dbReference>
<dbReference type="PANTHER" id="PTHR15172">
    <property type="entry name" value="GALACTOCEREBROSIDASE"/>
    <property type="match status" value="1"/>
</dbReference>
<dbReference type="GO" id="GO:0004336">
    <property type="term" value="F:galactosylceramidase activity"/>
    <property type="evidence" value="ECO:0007669"/>
    <property type="project" value="UniProtKB-EC"/>
</dbReference>
<name>A0A0E9XB92_ANGAN</name>
<dbReference type="GO" id="GO:0005764">
    <property type="term" value="C:lysosome"/>
    <property type="evidence" value="ECO:0007669"/>
    <property type="project" value="TreeGrafter"/>
</dbReference>
<evidence type="ECO:0000256" key="4">
    <source>
        <dbReference type="ARBA" id="ARBA00023180"/>
    </source>
</evidence>
<evidence type="ECO:0000256" key="3">
    <source>
        <dbReference type="ARBA" id="ARBA00023157"/>
    </source>
</evidence>
<keyword evidence="5" id="KW-0326">Glycosidase</keyword>
<keyword evidence="2" id="KW-0378">Hydrolase</keyword>
<evidence type="ECO:0000259" key="8">
    <source>
        <dbReference type="Pfam" id="PF17387"/>
    </source>
</evidence>
<accession>A0A0E9XB92</accession>
<dbReference type="Pfam" id="PF17387">
    <property type="entry name" value="Glyco_hydro_59M"/>
    <property type="match status" value="1"/>
</dbReference>
<keyword evidence="1" id="KW-0732">Signal</keyword>
<organism evidence="9">
    <name type="scientific">Anguilla anguilla</name>
    <name type="common">European freshwater eel</name>
    <name type="synonym">Muraena anguilla</name>
    <dbReference type="NCBI Taxonomy" id="7936"/>
    <lineage>
        <taxon>Eukaryota</taxon>
        <taxon>Metazoa</taxon>
        <taxon>Chordata</taxon>
        <taxon>Craniata</taxon>
        <taxon>Vertebrata</taxon>
        <taxon>Euteleostomi</taxon>
        <taxon>Actinopterygii</taxon>
        <taxon>Neopterygii</taxon>
        <taxon>Teleostei</taxon>
        <taxon>Anguilliformes</taxon>
        <taxon>Anguillidae</taxon>
        <taxon>Anguilla</taxon>
    </lineage>
</organism>
<evidence type="ECO:0000256" key="2">
    <source>
        <dbReference type="ARBA" id="ARBA00022801"/>
    </source>
</evidence>
<dbReference type="FunFam" id="3.20.20.80:FF:000026">
    <property type="entry name" value="galactocerebrosidase precursor"/>
    <property type="match status" value="1"/>
</dbReference>
<dbReference type="AlphaFoldDB" id="A0A0E9XB92"/>